<dbReference type="EMBL" id="VSRR010007957">
    <property type="protein sequence ID" value="MPC47847.1"/>
    <property type="molecule type" value="Genomic_DNA"/>
</dbReference>
<sequence length="131" mass="15238">MFELFDSEALIAEVKERPGLYDFQLNKYSDKNIKDNCRQRCDGDAVQELEECRLKVSHILQSSLMSDGSRRFATPPQQIAVYNKRIQPIPGDETETSPPWVFTDKDYIVGDEVNICCTFFYEYCWESSDMV</sequence>
<reference evidence="1 2" key="1">
    <citation type="submission" date="2019-05" db="EMBL/GenBank/DDBJ databases">
        <title>Another draft genome of Portunus trituberculatus and its Hox gene families provides insights of decapod evolution.</title>
        <authorList>
            <person name="Jeong J.-H."/>
            <person name="Song I."/>
            <person name="Kim S."/>
            <person name="Choi T."/>
            <person name="Kim D."/>
            <person name="Ryu S."/>
            <person name="Kim W."/>
        </authorList>
    </citation>
    <scope>NUCLEOTIDE SEQUENCE [LARGE SCALE GENOMIC DNA]</scope>
    <source>
        <tissue evidence="1">Muscle</tissue>
    </source>
</reference>
<keyword evidence="2" id="KW-1185">Reference proteome</keyword>
<proteinExistence type="predicted"/>
<comment type="caution">
    <text evidence="1">The sequence shown here is derived from an EMBL/GenBank/DDBJ whole genome shotgun (WGS) entry which is preliminary data.</text>
</comment>
<name>A0A5B7FR64_PORTR</name>
<dbReference type="Proteomes" id="UP000324222">
    <property type="component" value="Unassembled WGS sequence"/>
</dbReference>
<evidence type="ECO:0000313" key="1">
    <source>
        <dbReference type="EMBL" id="MPC47847.1"/>
    </source>
</evidence>
<gene>
    <name evidence="1" type="primary">Arp8_0</name>
    <name evidence="1" type="ORF">E2C01_041606</name>
</gene>
<dbReference type="AlphaFoldDB" id="A0A5B7FR64"/>
<accession>A0A5B7FR64</accession>
<evidence type="ECO:0000313" key="2">
    <source>
        <dbReference type="Proteomes" id="UP000324222"/>
    </source>
</evidence>
<protein>
    <submittedName>
        <fullName evidence="1">Actin-related protein 8</fullName>
    </submittedName>
</protein>
<organism evidence="1 2">
    <name type="scientific">Portunus trituberculatus</name>
    <name type="common">Swimming crab</name>
    <name type="synonym">Neptunus trituberculatus</name>
    <dbReference type="NCBI Taxonomy" id="210409"/>
    <lineage>
        <taxon>Eukaryota</taxon>
        <taxon>Metazoa</taxon>
        <taxon>Ecdysozoa</taxon>
        <taxon>Arthropoda</taxon>
        <taxon>Crustacea</taxon>
        <taxon>Multicrustacea</taxon>
        <taxon>Malacostraca</taxon>
        <taxon>Eumalacostraca</taxon>
        <taxon>Eucarida</taxon>
        <taxon>Decapoda</taxon>
        <taxon>Pleocyemata</taxon>
        <taxon>Brachyura</taxon>
        <taxon>Eubrachyura</taxon>
        <taxon>Portunoidea</taxon>
        <taxon>Portunidae</taxon>
        <taxon>Portuninae</taxon>
        <taxon>Portunus</taxon>
    </lineage>
</organism>